<evidence type="ECO:0000313" key="4">
    <source>
        <dbReference type="Proteomes" id="UP000265703"/>
    </source>
</evidence>
<sequence>MNIPKEREILVDFPKGYTLYQHNKEYKDNAKPRHDRYLYGAHRFRSPKEFEPHLFWLVSGQVEACKCIYCSTSSKGSNDGKRKKSTLNNRSTKKIKSEPEENEMEVENTNKPKFAKTLYRRGEVVMINLNKTGKDHHIELIRSALDENDISILYWPGVILETTKVPITNNMSDDTASANSDGYGIIYKAYYKIHLLELSEVIQVDRKALLPWLAFKKEIAENFIYDEELEPNIKAYIRAINRVNKISNTYTPLHSYKHKEADDHLENIKDPLERKRLKEMENYSHYEAILLGTEMIYINDYVRLISINADAMSDDSEKEPEYLLISSIYKHTTKGIQFTGDGLLRGRLLNEHSYRRSLSDYEWITINNSNTEFTINLQDIAGRFYILFPNLTEKINCNISKRLDERFAILEVNDYS</sequence>
<reference evidence="3 4" key="1">
    <citation type="submission" date="2018-06" db="EMBL/GenBank/DDBJ databases">
        <title>Comparative genomics reveals the genomic features of Rhizophagus irregularis, R. cerebriforme, R. diaphanum and Gigaspora rosea, and their symbiotic lifestyle signature.</title>
        <authorList>
            <person name="Morin E."/>
            <person name="San Clemente H."/>
            <person name="Chen E.C.H."/>
            <person name="De La Providencia I."/>
            <person name="Hainaut M."/>
            <person name="Kuo A."/>
            <person name="Kohler A."/>
            <person name="Murat C."/>
            <person name="Tang N."/>
            <person name="Roy S."/>
            <person name="Loubradou J."/>
            <person name="Henrissat B."/>
            <person name="Grigoriev I.V."/>
            <person name="Corradi N."/>
            <person name="Roux C."/>
            <person name="Martin F.M."/>
        </authorList>
    </citation>
    <scope>NUCLEOTIDE SEQUENCE [LARGE SCALE GENOMIC DNA]</scope>
    <source>
        <strain evidence="3 4">DAOM 227022</strain>
    </source>
</reference>
<dbReference type="PANTHER" id="PTHR38046">
    <property type="entry name" value="CRYPTIC LOCI REGULATOR 2"/>
    <property type="match status" value="1"/>
</dbReference>
<dbReference type="GO" id="GO:0030466">
    <property type="term" value="P:silent mating-type cassette heterochromatin formation"/>
    <property type="evidence" value="ECO:0007669"/>
    <property type="project" value="TreeGrafter"/>
</dbReference>
<dbReference type="Proteomes" id="UP000265703">
    <property type="component" value="Unassembled WGS sequence"/>
</dbReference>
<dbReference type="AlphaFoldDB" id="A0A397S6G9"/>
<name>A0A397S6G9_9GLOM</name>
<dbReference type="InterPro" id="IPR038986">
    <property type="entry name" value="Clr2"/>
</dbReference>
<dbReference type="InterPro" id="IPR031915">
    <property type="entry name" value="Clr2_N"/>
</dbReference>
<proteinExistence type="predicted"/>
<dbReference type="PANTHER" id="PTHR38046:SF1">
    <property type="entry name" value="CRYPTIC LOCI REGULATOR 2"/>
    <property type="match status" value="1"/>
</dbReference>
<dbReference type="OrthoDB" id="2421327at2759"/>
<organism evidence="3 4">
    <name type="scientific">Glomus cerebriforme</name>
    <dbReference type="NCBI Taxonomy" id="658196"/>
    <lineage>
        <taxon>Eukaryota</taxon>
        <taxon>Fungi</taxon>
        <taxon>Fungi incertae sedis</taxon>
        <taxon>Mucoromycota</taxon>
        <taxon>Glomeromycotina</taxon>
        <taxon>Glomeromycetes</taxon>
        <taxon>Glomerales</taxon>
        <taxon>Glomeraceae</taxon>
        <taxon>Glomus</taxon>
    </lineage>
</organism>
<dbReference type="EMBL" id="QKYT01000720">
    <property type="protein sequence ID" value="RIA81980.1"/>
    <property type="molecule type" value="Genomic_DNA"/>
</dbReference>
<dbReference type="GO" id="GO:0033553">
    <property type="term" value="C:rDNA heterochromatin"/>
    <property type="evidence" value="ECO:0007669"/>
    <property type="project" value="TreeGrafter"/>
</dbReference>
<evidence type="ECO:0000259" key="2">
    <source>
        <dbReference type="Pfam" id="PF16761"/>
    </source>
</evidence>
<keyword evidence="4" id="KW-1185">Reference proteome</keyword>
<feature type="region of interest" description="Disordered" evidence="1">
    <location>
        <begin position="74"/>
        <end position="108"/>
    </location>
</feature>
<comment type="caution">
    <text evidence="3">The sequence shown here is derived from an EMBL/GenBank/DDBJ whole genome shotgun (WGS) entry which is preliminary data.</text>
</comment>
<dbReference type="GO" id="GO:0070824">
    <property type="term" value="C:SHREC complex"/>
    <property type="evidence" value="ECO:0007669"/>
    <property type="project" value="InterPro"/>
</dbReference>
<evidence type="ECO:0000313" key="3">
    <source>
        <dbReference type="EMBL" id="RIA81980.1"/>
    </source>
</evidence>
<dbReference type="GO" id="GO:0031934">
    <property type="term" value="C:mating-type region heterochromatin"/>
    <property type="evidence" value="ECO:0007669"/>
    <property type="project" value="TreeGrafter"/>
</dbReference>
<gene>
    <name evidence="3" type="ORF">C1645_789234</name>
</gene>
<feature type="domain" description="Cryptic loci regulator 2 N-terminal" evidence="2">
    <location>
        <begin position="9"/>
        <end position="70"/>
    </location>
</feature>
<protein>
    <recommendedName>
        <fullName evidence="2">Cryptic loci regulator 2 N-terminal domain-containing protein</fullName>
    </recommendedName>
</protein>
<dbReference type="Pfam" id="PF16761">
    <property type="entry name" value="Clr2_transil"/>
    <property type="match status" value="1"/>
</dbReference>
<evidence type="ECO:0000256" key="1">
    <source>
        <dbReference type="SAM" id="MobiDB-lite"/>
    </source>
</evidence>
<accession>A0A397S6G9</accession>